<dbReference type="Proteomes" id="UP000469724">
    <property type="component" value="Unassembled WGS sequence"/>
</dbReference>
<dbReference type="InterPro" id="IPR036086">
    <property type="entry name" value="ParB/Sulfiredoxin_sf"/>
</dbReference>
<evidence type="ECO:0000259" key="4">
    <source>
        <dbReference type="SMART" id="SM00470"/>
    </source>
</evidence>
<accession>A0A7K3NQ29</accession>
<sequence>MMAENTVTSSYEDGMLYKIPVGSIHKDPNQSRKYFNEEALDELVSSIKKHGIIQPVLFRQDDKGKLILVAGERRYRASGKAGLKEIPAIFTAKEGEELNLVENLFRENLTPVEEAEALDRYMQKKKCKQDQLAEMIGKKRSTVTEILSIMRLPEDVRKELRSNAACSRRVLVEIAKEKTEAKMRATFKKFKERGLTSDEVRKITRPHSHKAEMLKKSIEGITKVIKAVKITDEWTPDQIDNVKMALGKLEENIKEFRQKL</sequence>
<keyword evidence="6" id="KW-1185">Reference proteome</keyword>
<evidence type="ECO:0000256" key="2">
    <source>
        <dbReference type="ARBA" id="ARBA00022829"/>
    </source>
</evidence>
<dbReference type="PANTHER" id="PTHR33375">
    <property type="entry name" value="CHROMOSOME-PARTITIONING PROTEIN PARB-RELATED"/>
    <property type="match status" value="1"/>
</dbReference>
<evidence type="ECO:0000313" key="5">
    <source>
        <dbReference type="EMBL" id="NDY58288.1"/>
    </source>
</evidence>
<dbReference type="SMART" id="SM00470">
    <property type="entry name" value="ParB"/>
    <property type="match status" value="1"/>
</dbReference>
<dbReference type="InterPro" id="IPR041468">
    <property type="entry name" value="HTH_ParB/Spo0J"/>
</dbReference>
<dbReference type="PANTHER" id="PTHR33375:SF1">
    <property type="entry name" value="CHROMOSOME-PARTITIONING PROTEIN PARB-RELATED"/>
    <property type="match status" value="1"/>
</dbReference>
<dbReference type="Gene3D" id="1.10.10.2830">
    <property type="match status" value="1"/>
</dbReference>
<gene>
    <name evidence="5" type="ORF">G3N56_16265</name>
</gene>
<dbReference type="Pfam" id="PF02195">
    <property type="entry name" value="ParB_N"/>
    <property type="match status" value="1"/>
</dbReference>
<dbReference type="GO" id="GO:0005694">
    <property type="term" value="C:chromosome"/>
    <property type="evidence" value="ECO:0007669"/>
    <property type="project" value="TreeGrafter"/>
</dbReference>
<dbReference type="InterPro" id="IPR004437">
    <property type="entry name" value="ParB/RepB/Spo0J"/>
</dbReference>
<keyword evidence="3" id="KW-0238">DNA-binding</keyword>
<comment type="similarity">
    <text evidence="1">Belongs to the ParB family.</text>
</comment>
<dbReference type="GO" id="GO:0045881">
    <property type="term" value="P:positive regulation of sporulation resulting in formation of a cellular spore"/>
    <property type="evidence" value="ECO:0007669"/>
    <property type="project" value="TreeGrafter"/>
</dbReference>
<dbReference type="NCBIfam" id="TIGR00180">
    <property type="entry name" value="parB_part"/>
    <property type="match status" value="1"/>
</dbReference>
<comment type="caution">
    <text evidence="5">The sequence shown here is derived from an EMBL/GenBank/DDBJ whole genome shotgun (WGS) entry which is preliminary data.</text>
</comment>
<dbReference type="AlphaFoldDB" id="A0A7K3NQ29"/>
<dbReference type="InterPro" id="IPR003115">
    <property type="entry name" value="ParB_N"/>
</dbReference>
<evidence type="ECO:0000256" key="1">
    <source>
        <dbReference type="ARBA" id="ARBA00006295"/>
    </source>
</evidence>
<dbReference type="GO" id="GO:0007059">
    <property type="term" value="P:chromosome segregation"/>
    <property type="evidence" value="ECO:0007669"/>
    <property type="project" value="UniProtKB-KW"/>
</dbReference>
<dbReference type="InterPro" id="IPR050336">
    <property type="entry name" value="Chromosome_partition/occlusion"/>
</dbReference>
<proteinExistence type="inferred from homology"/>
<dbReference type="CDD" id="cd16393">
    <property type="entry name" value="SPO0J_N"/>
    <property type="match status" value="1"/>
</dbReference>
<dbReference type="RefSeq" id="WP_163303361.1">
    <property type="nucleotide sequence ID" value="NZ_JAAGRQ010000089.1"/>
</dbReference>
<dbReference type="Pfam" id="PF17762">
    <property type="entry name" value="HTH_ParB"/>
    <property type="match status" value="1"/>
</dbReference>
<dbReference type="Gene3D" id="3.90.1530.30">
    <property type="match status" value="1"/>
</dbReference>
<protein>
    <submittedName>
        <fullName evidence="5">ParB/RepB/Spo0J family partition protein</fullName>
    </submittedName>
</protein>
<feature type="domain" description="ParB-like N-terminal" evidence="4">
    <location>
        <begin position="17"/>
        <end position="104"/>
    </location>
</feature>
<evidence type="ECO:0000256" key="3">
    <source>
        <dbReference type="ARBA" id="ARBA00023125"/>
    </source>
</evidence>
<dbReference type="SUPFAM" id="SSF110849">
    <property type="entry name" value="ParB/Sulfiredoxin"/>
    <property type="match status" value="1"/>
</dbReference>
<keyword evidence="2" id="KW-0159">Chromosome partition</keyword>
<organism evidence="5 6">
    <name type="scientific">Desulfolutivibrio sulfodismutans</name>
    <dbReference type="NCBI Taxonomy" id="63561"/>
    <lineage>
        <taxon>Bacteria</taxon>
        <taxon>Pseudomonadati</taxon>
        <taxon>Thermodesulfobacteriota</taxon>
        <taxon>Desulfovibrionia</taxon>
        <taxon>Desulfovibrionales</taxon>
        <taxon>Desulfovibrionaceae</taxon>
        <taxon>Desulfolutivibrio</taxon>
    </lineage>
</organism>
<dbReference type="GO" id="GO:0003677">
    <property type="term" value="F:DNA binding"/>
    <property type="evidence" value="ECO:0007669"/>
    <property type="project" value="UniProtKB-KW"/>
</dbReference>
<name>A0A7K3NQ29_9BACT</name>
<dbReference type="EMBL" id="JAAGRQ010000089">
    <property type="protein sequence ID" value="NDY58288.1"/>
    <property type="molecule type" value="Genomic_DNA"/>
</dbReference>
<reference evidence="5 6" key="1">
    <citation type="submission" date="2020-02" db="EMBL/GenBank/DDBJ databases">
        <title>Comparative genomics of sulfur disproportionating microorganisms.</title>
        <authorList>
            <person name="Ward L.M."/>
            <person name="Bertran E."/>
            <person name="Johnston D.T."/>
        </authorList>
    </citation>
    <scope>NUCLEOTIDE SEQUENCE [LARGE SCALE GENOMIC DNA]</scope>
    <source>
        <strain evidence="5 6">DSM 3696</strain>
    </source>
</reference>
<dbReference type="FunFam" id="3.90.1530.30:FF:000001">
    <property type="entry name" value="Chromosome partitioning protein ParB"/>
    <property type="match status" value="1"/>
</dbReference>
<evidence type="ECO:0000313" key="6">
    <source>
        <dbReference type="Proteomes" id="UP000469724"/>
    </source>
</evidence>